<feature type="transmembrane region" description="Helical" evidence="7">
    <location>
        <begin position="283"/>
        <end position="309"/>
    </location>
</feature>
<dbReference type="GO" id="GO:0055085">
    <property type="term" value="P:transmembrane transport"/>
    <property type="evidence" value="ECO:0007669"/>
    <property type="project" value="InterPro"/>
</dbReference>
<sequence length="315" mass="34391">MPVASDLKVVGTTARQGVRDRSRSRTLLRPPSFEMRMMAPALLVLAALSLLPFLTLIYMSFSEVKLLGGLRFEPVGLENWQRLFTDPDVRASWVVSLIYLALTLGLEMLGGVLVALVLYRITRGRGLVFALVLLPMFLAPIIVGLLGRFMTDYTIGLYAWVLRGLGFESDVLGEGTTAMIAVVAMDAWQWTPLVVLITLAGLTAVPPPLFEAAAVDGAGYWQTLRSVVFPTIKGVLLVALLVRAMDAVRFFDIITITTNGGPADATKIIPIRLYETAFRFREIGYASVIGLVMLLFSIILANVFVGVLGRKGLTK</sequence>
<evidence type="ECO:0000256" key="7">
    <source>
        <dbReference type="RuleBase" id="RU363032"/>
    </source>
</evidence>
<comment type="caution">
    <text evidence="9">The sequence shown here is derived from an EMBL/GenBank/DDBJ whole genome shotgun (WGS) entry which is preliminary data.</text>
</comment>
<evidence type="ECO:0000256" key="3">
    <source>
        <dbReference type="ARBA" id="ARBA00022475"/>
    </source>
</evidence>
<feature type="transmembrane region" description="Helical" evidence="7">
    <location>
        <begin position="39"/>
        <end position="61"/>
    </location>
</feature>
<evidence type="ECO:0000256" key="1">
    <source>
        <dbReference type="ARBA" id="ARBA00004651"/>
    </source>
</evidence>
<feature type="transmembrane region" description="Helical" evidence="7">
    <location>
        <begin position="193"/>
        <end position="215"/>
    </location>
</feature>
<dbReference type="PANTHER" id="PTHR43005:SF1">
    <property type="entry name" value="SPERMIDINE_PUTRESCINE TRANSPORT SYSTEM PERMEASE PROTEIN"/>
    <property type="match status" value="1"/>
</dbReference>
<keyword evidence="6 7" id="KW-0472">Membrane</keyword>
<dbReference type="AlphaFoldDB" id="A0A543IWX6"/>
<keyword evidence="10" id="KW-1185">Reference proteome</keyword>
<evidence type="ECO:0000259" key="8">
    <source>
        <dbReference type="PROSITE" id="PS50928"/>
    </source>
</evidence>
<comment type="subcellular location">
    <subcellularLocation>
        <location evidence="1 7">Cell membrane</location>
        <topology evidence="1 7">Multi-pass membrane protein</topology>
    </subcellularLocation>
</comment>
<dbReference type="Pfam" id="PF00528">
    <property type="entry name" value="BPD_transp_1"/>
    <property type="match status" value="1"/>
</dbReference>
<dbReference type="EMBL" id="VFPQ01000001">
    <property type="protein sequence ID" value="TQM75057.1"/>
    <property type="molecule type" value="Genomic_DNA"/>
</dbReference>
<gene>
    <name evidence="9" type="ORF">FHX40_1753</name>
</gene>
<feature type="transmembrane region" description="Helical" evidence="7">
    <location>
        <begin position="93"/>
        <end position="119"/>
    </location>
</feature>
<dbReference type="InterPro" id="IPR000515">
    <property type="entry name" value="MetI-like"/>
</dbReference>
<comment type="similarity">
    <text evidence="7">Belongs to the binding-protein-dependent transport system permease family.</text>
</comment>
<protein>
    <submittedName>
        <fullName evidence="9">Carbohydrate ABC transporter membrane protein 1 (CUT1 family)</fullName>
    </submittedName>
</protein>
<evidence type="ECO:0000256" key="5">
    <source>
        <dbReference type="ARBA" id="ARBA00022989"/>
    </source>
</evidence>
<name>A0A543IWX6_9ACTN</name>
<feature type="transmembrane region" description="Helical" evidence="7">
    <location>
        <begin position="126"/>
        <end position="147"/>
    </location>
</feature>
<dbReference type="InterPro" id="IPR035906">
    <property type="entry name" value="MetI-like_sf"/>
</dbReference>
<feature type="transmembrane region" description="Helical" evidence="7">
    <location>
        <begin position="227"/>
        <end position="245"/>
    </location>
</feature>
<keyword evidence="3" id="KW-1003">Cell membrane</keyword>
<keyword evidence="5 7" id="KW-1133">Transmembrane helix</keyword>
<organism evidence="9 10">
    <name type="scientific">Thermopolyspora flexuosa</name>
    <dbReference type="NCBI Taxonomy" id="103836"/>
    <lineage>
        <taxon>Bacteria</taxon>
        <taxon>Bacillati</taxon>
        <taxon>Actinomycetota</taxon>
        <taxon>Actinomycetes</taxon>
        <taxon>Streptosporangiales</taxon>
        <taxon>Streptosporangiaceae</taxon>
        <taxon>Thermopolyspora</taxon>
    </lineage>
</organism>
<evidence type="ECO:0000313" key="9">
    <source>
        <dbReference type="EMBL" id="TQM75057.1"/>
    </source>
</evidence>
<dbReference type="CDD" id="cd06261">
    <property type="entry name" value="TM_PBP2"/>
    <property type="match status" value="1"/>
</dbReference>
<feature type="domain" description="ABC transmembrane type-1" evidence="8">
    <location>
        <begin position="93"/>
        <end position="304"/>
    </location>
</feature>
<evidence type="ECO:0000256" key="4">
    <source>
        <dbReference type="ARBA" id="ARBA00022692"/>
    </source>
</evidence>
<reference evidence="9 10" key="1">
    <citation type="submission" date="2019-06" db="EMBL/GenBank/DDBJ databases">
        <title>Sequencing the genomes of 1000 actinobacteria strains.</title>
        <authorList>
            <person name="Klenk H.-P."/>
        </authorList>
    </citation>
    <scope>NUCLEOTIDE SEQUENCE [LARGE SCALE GENOMIC DNA]</scope>
    <source>
        <strain evidence="9 10">DSM 43186</strain>
    </source>
</reference>
<evidence type="ECO:0000313" key="10">
    <source>
        <dbReference type="Proteomes" id="UP000319213"/>
    </source>
</evidence>
<keyword evidence="4 7" id="KW-0812">Transmembrane</keyword>
<keyword evidence="2 7" id="KW-0813">Transport</keyword>
<evidence type="ECO:0000256" key="2">
    <source>
        <dbReference type="ARBA" id="ARBA00022448"/>
    </source>
</evidence>
<dbReference type="PROSITE" id="PS50928">
    <property type="entry name" value="ABC_TM1"/>
    <property type="match status" value="1"/>
</dbReference>
<evidence type="ECO:0000256" key="6">
    <source>
        <dbReference type="ARBA" id="ARBA00023136"/>
    </source>
</evidence>
<dbReference type="SUPFAM" id="SSF161098">
    <property type="entry name" value="MetI-like"/>
    <property type="match status" value="1"/>
</dbReference>
<accession>A0A543IWX6</accession>
<dbReference type="Proteomes" id="UP000319213">
    <property type="component" value="Unassembled WGS sequence"/>
</dbReference>
<dbReference type="PANTHER" id="PTHR43005">
    <property type="entry name" value="BLR7065 PROTEIN"/>
    <property type="match status" value="1"/>
</dbReference>
<proteinExistence type="inferred from homology"/>
<dbReference type="GO" id="GO:0005886">
    <property type="term" value="C:plasma membrane"/>
    <property type="evidence" value="ECO:0007669"/>
    <property type="project" value="UniProtKB-SubCell"/>
</dbReference>
<dbReference type="Gene3D" id="1.10.3720.10">
    <property type="entry name" value="MetI-like"/>
    <property type="match status" value="1"/>
</dbReference>